<name>A0ACC3BTF8_PYRYE</name>
<protein>
    <submittedName>
        <fullName evidence="1">Uncharacterized protein</fullName>
    </submittedName>
</protein>
<dbReference type="EMBL" id="CM020618">
    <property type="protein sequence ID" value="KAK1861160.1"/>
    <property type="molecule type" value="Genomic_DNA"/>
</dbReference>
<comment type="caution">
    <text evidence="1">The sequence shown here is derived from an EMBL/GenBank/DDBJ whole genome shotgun (WGS) entry which is preliminary data.</text>
</comment>
<gene>
    <name evidence="1" type="ORF">I4F81_003744</name>
</gene>
<keyword evidence="2" id="KW-1185">Reference proteome</keyword>
<evidence type="ECO:0000313" key="1">
    <source>
        <dbReference type="EMBL" id="KAK1861160.1"/>
    </source>
</evidence>
<evidence type="ECO:0000313" key="2">
    <source>
        <dbReference type="Proteomes" id="UP000798662"/>
    </source>
</evidence>
<accession>A0ACC3BTF8</accession>
<dbReference type="Proteomes" id="UP000798662">
    <property type="component" value="Chromosome 1"/>
</dbReference>
<reference evidence="1" key="1">
    <citation type="submission" date="2019-11" db="EMBL/GenBank/DDBJ databases">
        <title>Nori genome reveals adaptations in red seaweeds to the harsh intertidal environment.</title>
        <authorList>
            <person name="Wang D."/>
            <person name="Mao Y."/>
        </authorList>
    </citation>
    <scope>NUCLEOTIDE SEQUENCE</scope>
    <source>
        <tissue evidence="1">Gametophyte</tissue>
    </source>
</reference>
<organism evidence="1 2">
    <name type="scientific">Pyropia yezoensis</name>
    <name type="common">Susabi-nori</name>
    <name type="synonym">Porphyra yezoensis</name>
    <dbReference type="NCBI Taxonomy" id="2788"/>
    <lineage>
        <taxon>Eukaryota</taxon>
        <taxon>Rhodophyta</taxon>
        <taxon>Bangiophyceae</taxon>
        <taxon>Bangiales</taxon>
        <taxon>Bangiaceae</taxon>
        <taxon>Pyropia</taxon>
    </lineage>
</organism>
<proteinExistence type="predicted"/>
<sequence>MVAAPTGGSSLARAGDPPAVQATDAAGAAVSATSLDTAFNTGKDSHFCLVDGYSVIGVDANPDLIAAVRIRFADATAEGALTLVSNGLEGEAADPNSAPERFRFNRSKLRSDWSSFGTSLGCRNPNNTPIEKEEPAHCERIDVLVTTCAGLIERCGMPLYMKIDSEVFSAFGW</sequence>